<dbReference type="Proteomes" id="UP000033607">
    <property type="component" value="Unassembled WGS sequence"/>
</dbReference>
<reference evidence="1 2" key="1">
    <citation type="submission" date="2015-06" db="EMBL/GenBank/DDBJ databases">
        <title>Draft genome assembly of filamentous brackish cyanobacterium Limnoraphis robusta strain CS-951.</title>
        <authorList>
            <person name="Willis A."/>
            <person name="Parks M."/>
            <person name="Burford M.A."/>
        </authorList>
    </citation>
    <scope>NUCLEOTIDE SEQUENCE [LARGE SCALE GENOMIC DNA]</scope>
    <source>
        <strain evidence="1 2">CS-951</strain>
    </source>
</reference>
<dbReference type="RefSeq" id="WP_046279945.1">
    <property type="nucleotide sequence ID" value="NZ_LATL02000165.1"/>
</dbReference>
<evidence type="ECO:0000313" key="2">
    <source>
        <dbReference type="Proteomes" id="UP000033607"/>
    </source>
</evidence>
<dbReference type="EMBL" id="LATL02000165">
    <property type="protein sequence ID" value="KKD36778.1"/>
    <property type="molecule type" value="Genomic_DNA"/>
</dbReference>
<sequence>MNLYKYWTICKVDGRSHQSSFQTGYQASELPVVREQFQAWFPSYCETQELLTQEDKEIQTQLLSWFLHQDSRDFESSVPPSWVIAGLSLRCYVSHAIQSACQTLAQKFGQRYGFSPYDLLPLVLTDDGKTWIGLDSDRKTQLILDRFGNLQPSTYPLLSVEILRTFDPTKTALGKWACLITRQDEKLTRTLWIEHGLLLETSWSKLNQVQGSQWKILSPHERHWVEVFHQVYRRDRREQGARGKCPTPSEAQLQEMRDLLHQRGIIADSSDEMLDQLKTIAEFLQEQKINPSPPPPPPEPPINLLKTMLNEARDKALLNAIHRVLLQRFHQLKNSPWYAENADYFFPSLRLIYFEAKSQGEVAKELNMNNQSQVSRFLKLKEMLNQIREQVMAELFQILLSQESFKSVSQDAQAFNNLIQHLSAYLDESVFVEAARELQAGQHRKMTSLFAEKMRDFLSYDPPNLALDCS</sequence>
<accession>A0A0F5YDF2</accession>
<organism evidence="1 2">
    <name type="scientific">Limnoraphis robusta CS-951</name>
    <dbReference type="NCBI Taxonomy" id="1637645"/>
    <lineage>
        <taxon>Bacteria</taxon>
        <taxon>Bacillati</taxon>
        <taxon>Cyanobacteriota</taxon>
        <taxon>Cyanophyceae</taxon>
        <taxon>Oscillatoriophycideae</taxon>
        <taxon>Oscillatoriales</taxon>
        <taxon>Sirenicapillariaceae</taxon>
        <taxon>Limnoraphis</taxon>
    </lineage>
</organism>
<comment type="caution">
    <text evidence="1">The sequence shown here is derived from an EMBL/GenBank/DDBJ whole genome shotgun (WGS) entry which is preliminary data.</text>
</comment>
<dbReference type="AlphaFoldDB" id="A0A0F5YDF2"/>
<dbReference type="OrthoDB" id="560787at2"/>
<name>A0A0F5YDF2_9CYAN</name>
<proteinExistence type="predicted"/>
<evidence type="ECO:0000313" key="1">
    <source>
        <dbReference type="EMBL" id="KKD36778.1"/>
    </source>
</evidence>
<protein>
    <submittedName>
        <fullName evidence="1">Uncharacterized protein</fullName>
    </submittedName>
</protein>
<gene>
    <name evidence="1" type="ORF">WN50_17935</name>
</gene>